<organism evidence="2 3">
    <name type="scientific">Nasonia vitripennis</name>
    <name type="common">Parasitic wasp</name>
    <dbReference type="NCBI Taxonomy" id="7425"/>
    <lineage>
        <taxon>Eukaryota</taxon>
        <taxon>Metazoa</taxon>
        <taxon>Ecdysozoa</taxon>
        <taxon>Arthropoda</taxon>
        <taxon>Hexapoda</taxon>
        <taxon>Insecta</taxon>
        <taxon>Pterygota</taxon>
        <taxon>Neoptera</taxon>
        <taxon>Endopterygota</taxon>
        <taxon>Hymenoptera</taxon>
        <taxon>Apocrita</taxon>
        <taxon>Proctotrupomorpha</taxon>
        <taxon>Chalcidoidea</taxon>
        <taxon>Pteromalidae</taxon>
        <taxon>Pteromalinae</taxon>
        <taxon>Nasonia</taxon>
    </lineage>
</organism>
<dbReference type="KEGG" id="nvi:103316672"/>
<protein>
    <submittedName>
        <fullName evidence="2">Uncharacterized protein</fullName>
    </submittedName>
</protein>
<dbReference type="EnsemblMetazoa" id="XM_008211697">
    <property type="protein sequence ID" value="XP_008209919"/>
    <property type="gene ID" value="LOC103316672"/>
</dbReference>
<keyword evidence="3" id="KW-1185">Reference proteome</keyword>
<feature type="region of interest" description="Disordered" evidence="1">
    <location>
        <begin position="1"/>
        <end position="27"/>
    </location>
</feature>
<dbReference type="Proteomes" id="UP000002358">
    <property type="component" value="Chromosome 2"/>
</dbReference>
<evidence type="ECO:0000313" key="3">
    <source>
        <dbReference type="Proteomes" id="UP000002358"/>
    </source>
</evidence>
<dbReference type="SMR" id="A0A7M7H619"/>
<feature type="compositionally biased region" description="Basic and acidic residues" evidence="1">
    <location>
        <begin position="63"/>
        <end position="72"/>
    </location>
</feature>
<dbReference type="OrthoDB" id="10613206at2759"/>
<name>A0A7M7H619_NASVI</name>
<dbReference type="AlphaFoldDB" id="A0A7M7H619"/>
<reference evidence="2" key="1">
    <citation type="submission" date="2021-01" db="UniProtKB">
        <authorList>
            <consortium name="EnsemblMetazoa"/>
        </authorList>
    </citation>
    <scope>IDENTIFICATION</scope>
</reference>
<evidence type="ECO:0000256" key="1">
    <source>
        <dbReference type="SAM" id="MobiDB-lite"/>
    </source>
</evidence>
<feature type="compositionally biased region" description="Polar residues" evidence="1">
    <location>
        <begin position="95"/>
        <end position="105"/>
    </location>
</feature>
<feature type="compositionally biased region" description="Basic and acidic residues" evidence="1">
    <location>
        <begin position="85"/>
        <end position="94"/>
    </location>
</feature>
<evidence type="ECO:0000313" key="2">
    <source>
        <dbReference type="EnsemblMetazoa" id="XP_008209919"/>
    </source>
</evidence>
<feature type="region of interest" description="Disordered" evidence="1">
    <location>
        <begin position="63"/>
        <end position="107"/>
    </location>
</feature>
<dbReference type="RefSeq" id="XP_008209919.1">
    <property type="nucleotide sequence ID" value="XM_008211697.4"/>
</dbReference>
<feature type="compositionally biased region" description="Basic and acidic residues" evidence="1">
    <location>
        <begin position="14"/>
        <end position="27"/>
    </location>
</feature>
<accession>A0A7M7H619</accession>
<dbReference type="GeneID" id="103316672"/>
<sequence length="376" mass="42564">MASDEANPAVKRVCSKDHKAREKASAEKYVQKLKRPLKRISATQKYMYTFGEVASDVIDYKGKRDNYTDGTKRSLSTEQNKSKKTISDVLKRQESSATSKSSQWSDVEKQLKSIRSHKKQINQLITKELRDTKISWQEITSNKSFANVRNKLNQSQDSHVEKLCESLEKSTQEVENFYRSFTGLDSLKNDHASKIVEQHENAKFAYERGDNNEIISLENYAETMDTCYIGDNAPKEFPGENGITLKKSIFSTTNAGKNSSINETYSSPTKSMYSDIESTANRFADLNISANLCRNTKTNNNETINCNEEDTNSFNESRKYSRAGGWTNTLTKQNCDSSCQIGTSIPANFVRKLPTDNHAIPQLCKSEYLRKSCGLN</sequence>
<dbReference type="InParanoid" id="A0A7M7H619"/>
<proteinExistence type="predicted"/>